<name>A0A0F9GDK9_9ZZZZ</name>
<reference evidence="2" key="1">
    <citation type="journal article" date="2015" name="Nature">
        <title>Complex archaea that bridge the gap between prokaryotes and eukaryotes.</title>
        <authorList>
            <person name="Spang A."/>
            <person name="Saw J.H."/>
            <person name="Jorgensen S.L."/>
            <person name="Zaremba-Niedzwiedzka K."/>
            <person name="Martijn J."/>
            <person name="Lind A.E."/>
            <person name="van Eijk R."/>
            <person name="Schleper C."/>
            <person name="Guy L."/>
            <person name="Ettema T.J."/>
        </authorList>
    </citation>
    <scope>NUCLEOTIDE SEQUENCE</scope>
</reference>
<evidence type="ECO:0000256" key="1">
    <source>
        <dbReference type="SAM" id="MobiDB-lite"/>
    </source>
</evidence>
<organism evidence="2">
    <name type="scientific">marine sediment metagenome</name>
    <dbReference type="NCBI Taxonomy" id="412755"/>
    <lineage>
        <taxon>unclassified sequences</taxon>
        <taxon>metagenomes</taxon>
        <taxon>ecological metagenomes</taxon>
    </lineage>
</organism>
<feature type="non-terminal residue" evidence="2">
    <location>
        <position position="1"/>
    </location>
</feature>
<comment type="caution">
    <text evidence="2">The sequence shown here is derived from an EMBL/GenBank/DDBJ whole genome shotgun (WGS) entry which is preliminary data.</text>
</comment>
<dbReference type="AlphaFoldDB" id="A0A0F9GDK9"/>
<feature type="region of interest" description="Disordered" evidence="1">
    <location>
        <begin position="1"/>
        <end position="77"/>
    </location>
</feature>
<gene>
    <name evidence="2" type="ORF">LCGC14_1840310</name>
</gene>
<sequence length="169" mass="19123">GLRRSAKMGRPKGAKTEKARPQAPTRLAPGRPPGKLVPAPVPASTVDKIHERARRAIGLPEKRRQPAEPSVMNSWTEAEDKTLRAEWKRRASNYVIAKRVGKSAPQMVRRARELKLGPRPRPDGKRKCVKCQEPFVPEDWTTDWYCDKHRQQAKRALCDFATPGKFANV</sequence>
<proteinExistence type="predicted"/>
<protein>
    <submittedName>
        <fullName evidence="2">Uncharacterized protein</fullName>
    </submittedName>
</protein>
<accession>A0A0F9GDK9</accession>
<dbReference type="EMBL" id="LAZR01018318">
    <property type="protein sequence ID" value="KKL96858.1"/>
    <property type="molecule type" value="Genomic_DNA"/>
</dbReference>
<feature type="compositionally biased region" description="Basic residues" evidence="1">
    <location>
        <begin position="1"/>
        <end position="13"/>
    </location>
</feature>
<evidence type="ECO:0000313" key="2">
    <source>
        <dbReference type="EMBL" id="KKL96858.1"/>
    </source>
</evidence>